<reference evidence="1 2" key="1">
    <citation type="submission" date="2015-11" db="EMBL/GenBank/DDBJ databases">
        <title>Draft WGS of Vibrio toranzoniae.</title>
        <authorList>
            <person name="Lasa A."/>
            <person name="Romalde J.L."/>
        </authorList>
    </citation>
    <scope>NUCLEOTIDE SEQUENCE [LARGE SCALE GENOMIC DNA]</scope>
    <source>
        <strain evidence="1 2">Vb 10.8</strain>
    </source>
</reference>
<accession>A0A109D5L5</accession>
<dbReference type="EMBL" id="LMXU01000043">
    <property type="protein sequence ID" value="KWT99009.1"/>
    <property type="molecule type" value="Genomic_DNA"/>
</dbReference>
<dbReference type="OrthoDB" id="9781413at2"/>
<evidence type="ECO:0000313" key="2">
    <source>
        <dbReference type="Proteomes" id="UP000057389"/>
    </source>
</evidence>
<dbReference type="GO" id="GO:0005829">
    <property type="term" value="C:cytosol"/>
    <property type="evidence" value="ECO:0007669"/>
    <property type="project" value="TreeGrafter"/>
</dbReference>
<dbReference type="NCBIfam" id="TIGR00099">
    <property type="entry name" value="Cof-subfamily"/>
    <property type="match status" value="1"/>
</dbReference>
<dbReference type="Gene3D" id="3.30.1240.10">
    <property type="match status" value="1"/>
</dbReference>
<keyword evidence="1" id="KW-0378">Hydrolase</keyword>
<dbReference type="GO" id="GO:0000287">
    <property type="term" value="F:magnesium ion binding"/>
    <property type="evidence" value="ECO:0007669"/>
    <property type="project" value="TreeGrafter"/>
</dbReference>
<dbReference type="Gene3D" id="3.40.50.1000">
    <property type="entry name" value="HAD superfamily/HAD-like"/>
    <property type="match status" value="1"/>
</dbReference>
<dbReference type="GO" id="GO:0016791">
    <property type="term" value="F:phosphatase activity"/>
    <property type="evidence" value="ECO:0007669"/>
    <property type="project" value="TreeGrafter"/>
</dbReference>
<proteinExistence type="predicted"/>
<dbReference type="AlphaFoldDB" id="A0A109D5L5"/>
<comment type="caution">
    <text evidence="1">The sequence shown here is derived from an EMBL/GenBank/DDBJ whole genome shotgun (WGS) entry which is preliminary data.</text>
</comment>
<dbReference type="PANTHER" id="PTHR10000">
    <property type="entry name" value="PHOSPHOSERINE PHOSPHATASE"/>
    <property type="match status" value="1"/>
</dbReference>
<dbReference type="InterPro" id="IPR000150">
    <property type="entry name" value="Cof"/>
</dbReference>
<keyword evidence="2" id="KW-1185">Reference proteome</keyword>
<protein>
    <submittedName>
        <fullName evidence="1">HAD family hydrolase</fullName>
    </submittedName>
</protein>
<dbReference type="Proteomes" id="UP000057389">
    <property type="component" value="Unassembled WGS sequence"/>
</dbReference>
<dbReference type="PANTHER" id="PTHR10000:SF58">
    <property type="entry name" value="PYRIDOXAL PHOSPHATE PHOSPHATASE YBHA"/>
    <property type="match status" value="1"/>
</dbReference>
<dbReference type="PROSITE" id="PS01229">
    <property type="entry name" value="COF_2"/>
    <property type="match status" value="1"/>
</dbReference>
<dbReference type="InterPro" id="IPR036412">
    <property type="entry name" value="HAD-like_sf"/>
</dbReference>
<dbReference type="Pfam" id="PF08282">
    <property type="entry name" value="Hydrolase_3"/>
    <property type="match status" value="1"/>
</dbReference>
<name>A0A109D5L5_9VIBR</name>
<organism evidence="1 2">
    <name type="scientific">Vibrio toranzoniae</name>
    <dbReference type="NCBI Taxonomy" id="1194427"/>
    <lineage>
        <taxon>Bacteria</taxon>
        <taxon>Pseudomonadati</taxon>
        <taxon>Pseudomonadota</taxon>
        <taxon>Gammaproteobacteria</taxon>
        <taxon>Vibrionales</taxon>
        <taxon>Vibrionaceae</taxon>
        <taxon>Vibrio</taxon>
    </lineage>
</organism>
<dbReference type="InterPro" id="IPR006379">
    <property type="entry name" value="HAD-SF_hydro_IIB"/>
</dbReference>
<sequence length="275" mass="30978">MNYQLLALDLDGTALRNDHTLNPWVRDYVQKIVDKYHVVVVTGRHHTAAKPYYDQLGVTLPIICCNGVYQYNYVNQQVESGTPISPTLANAFLQLAFDYDLKIVMYTDSGMAIWDQDPMPYILPLKQWADSYPIDKRPNIYFVENLVQEQQRAECIWKFVVQGRADNFNQFLQEELITTHFSGSISGTNRIDLAVKGHSKGRALLDYASNMSLDINRIVAIGDNFNDVSMLSMAGCGVAMLNASEKVQNSADRVTSTDNQGEGLALLLKELFPLK</sequence>
<gene>
    <name evidence="1" type="ORF">APQ14_19365</name>
</gene>
<evidence type="ECO:0000313" key="1">
    <source>
        <dbReference type="EMBL" id="KWT99009.1"/>
    </source>
</evidence>
<dbReference type="NCBIfam" id="TIGR01484">
    <property type="entry name" value="HAD-SF-IIB"/>
    <property type="match status" value="1"/>
</dbReference>
<dbReference type="SUPFAM" id="SSF56784">
    <property type="entry name" value="HAD-like"/>
    <property type="match status" value="1"/>
</dbReference>
<dbReference type="RefSeq" id="WP_060469759.1">
    <property type="nucleotide sequence ID" value="NZ_AP025515.1"/>
</dbReference>
<dbReference type="InterPro" id="IPR023214">
    <property type="entry name" value="HAD_sf"/>
</dbReference>
<dbReference type="GeneID" id="300181046"/>
<dbReference type="CDD" id="cd07516">
    <property type="entry name" value="HAD_Pase"/>
    <property type="match status" value="1"/>
</dbReference>